<protein>
    <recommendedName>
        <fullName evidence="5">EF-hand domain-containing protein</fullName>
    </recommendedName>
</protein>
<comment type="caution">
    <text evidence="6">The sequence shown here is derived from an EMBL/GenBank/DDBJ whole genome shotgun (WGS) entry which is preliminary data.</text>
</comment>
<dbReference type="OrthoDB" id="26525at2759"/>
<reference evidence="7" key="1">
    <citation type="journal article" date="2016" name="Nature">
        <title>The genome of the seagrass Zostera marina reveals angiosperm adaptation to the sea.</title>
        <authorList>
            <person name="Olsen J.L."/>
            <person name="Rouze P."/>
            <person name="Verhelst B."/>
            <person name="Lin Y.-C."/>
            <person name="Bayer T."/>
            <person name="Collen J."/>
            <person name="Dattolo E."/>
            <person name="De Paoli E."/>
            <person name="Dittami S."/>
            <person name="Maumus F."/>
            <person name="Michel G."/>
            <person name="Kersting A."/>
            <person name="Lauritano C."/>
            <person name="Lohaus R."/>
            <person name="Toepel M."/>
            <person name="Tonon T."/>
            <person name="Vanneste K."/>
            <person name="Amirebrahimi M."/>
            <person name="Brakel J."/>
            <person name="Bostroem C."/>
            <person name="Chovatia M."/>
            <person name="Grimwood J."/>
            <person name="Jenkins J.W."/>
            <person name="Jueterbock A."/>
            <person name="Mraz A."/>
            <person name="Stam W.T."/>
            <person name="Tice H."/>
            <person name="Bornberg-Bauer E."/>
            <person name="Green P.J."/>
            <person name="Pearson G.A."/>
            <person name="Procaccini G."/>
            <person name="Duarte C.M."/>
            <person name="Schmutz J."/>
            <person name="Reusch T.B.H."/>
            <person name="Van de Peer Y."/>
        </authorList>
    </citation>
    <scope>NUCLEOTIDE SEQUENCE [LARGE SCALE GENOMIC DNA]</scope>
    <source>
        <strain evidence="7">cv. Finnish</strain>
    </source>
</reference>
<proteinExistence type="predicted"/>
<dbReference type="STRING" id="29655.A0A0K9NR97"/>
<dbReference type="SMART" id="SM00054">
    <property type="entry name" value="EFh"/>
    <property type="match status" value="2"/>
</dbReference>
<keyword evidence="4" id="KW-0106">Calcium</keyword>
<evidence type="ECO:0000256" key="2">
    <source>
        <dbReference type="ARBA" id="ARBA00022723"/>
    </source>
</evidence>
<evidence type="ECO:0000313" key="6">
    <source>
        <dbReference type="EMBL" id="KMZ59103.1"/>
    </source>
</evidence>
<gene>
    <name evidence="6" type="ORF">ZOSMA_6G00310</name>
</gene>
<evidence type="ECO:0000256" key="3">
    <source>
        <dbReference type="ARBA" id="ARBA00022737"/>
    </source>
</evidence>
<name>A0A0K9NR97_ZOSMR</name>
<evidence type="ECO:0000256" key="4">
    <source>
        <dbReference type="ARBA" id="ARBA00022837"/>
    </source>
</evidence>
<dbReference type="Gene3D" id="1.10.238.10">
    <property type="entry name" value="EF-hand"/>
    <property type="match status" value="1"/>
</dbReference>
<accession>A0A0K9NR97</accession>
<dbReference type="PROSITE" id="PS50222">
    <property type="entry name" value="EF_HAND_2"/>
    <property type="match status" value="2"/>
</dbReference>
<feature type="domain" description="EF-hand" evidence="5">
    <location>
        <begin position="122"/>
        <end position="157"/>
    </location>
</feature>
<dbReference type="EMBL" id="LFYR01001803">
    <property type="protein sequence ID" value="KMZ59103.1"/>
    <property type="molecule type" value="Genomic_DNA"/>
</dbReference>
<keyword evidence="7" id="KW-1185">Reference proteome</keyword>
<feature type="domain" description="EF-hand" evidence="5">
    <location>
        <begin position="159"/>
        <end position="191"/>
    </location>
</feature>
<dbReference type="FunFam" id="1.10.238.10:FF:000089">
    <property type="entry name" value="calmodulin-like protein 3"/>
    <property type="match status" value="1"/>
</dbReference>
<dbReference type="Proteomes" id="UP000036987">
    <property type="component" value="Unassembled WGS sequence"/>
</dbReference>
<keyword evidence="3" id="KW-0677">Repeat</keyword>
<dbReference type="Pfam" id="PF13499">
    <property type="entry name" value="EF-hand_7"/>
    <property type="match status" value="1"/>
</dbReference>
<dbReference type="AlphaFoldDB" id="A0A0K9NR97"/>
<organism evidence="6 7">
    <name type="scientific">Zostera marina</name>
    <name type="common">Eelgrass</name>
    <dbReference type="NCBI Taxonomy" id="29655"/>
    <lineage>
        <taxon>Eukaryota</taxon>
        <taxon>Viridiplantae</taxon>
        <taxon>Streptophyta</taxon>
        <taxon>Embryophyta</taxon>
        <taxon>Tracheophyta</taxon>
        <taxon>Spermatophyta</taxon>
        <taxon>Magnoliopsida</taxon>
        <taxon>Liliopsida</taxon>
        <taxon>Zosteraceae</taxon>
        <taxon>Zostera</taxon>
    </lineage>
</organism>
<dbReference type="CDD" id="cd00051">
    <property type="entry name" value="EFh"/>
    <property type="match status" value="1"/>
</dbReference>
<evidence type="ECO:0000259" key="5">
    <source>
        <dbReference type="PROSITE" id="PS50222"/>
    </source>
</evidence>
<dbReference type="PROSITE" id="PS00018">
    <property type="entry name" value="EF_HAND_1"/>
    <property type="match status" value="2"/>
</dbReference>
<evidence type="ECO:0000313" key="7">
    <source>
        <dbReference type="Proteomes" id="UP000036987"/>
    </source>
</evidence>
<comment type="function">
    <text evidence="1">Potential calcium sensor.</text>
</comment>
<dbReference type="InterPro" id="IPR018247">
    <property type="entry name" value="EF_Hand_1_Ca_BS"/>
</dbReference>
<dbReference type="InterPro" id="IPR002048">
    <property type="entry name" value="EF_hand_dom"/>
</dbReference>
<keyword evidence="2" id="KW-0479">Metal-binding</keyword>
<dbReference type="SUPFAM" id="SSF47473">
    <property type="entry name" value="EF-hand"/>
    <property type="match status" value="1"/>
</dbReference>
<dbReference type="PANTHER" id="PTHR10891">
    <property type="entry name" value="EF-HAND CALCIUM-BINDING DOMAIN CONTAINING PROTEIN"/>
    <property type="match status" value="1"/>
</dbReference>
<sequence>MDRKIRLLGLSINLDQSMGFIGSFLTKAKSTTKIIRWRRNPSPRIVLVTKTDEITDHRFLQSSSSNGSRRNIRLPRTVLEHFLFRLGVGESESSQVAEVVAEAGCDEEGKINLDDFLRPEISEEEELKQAFGMYDVNGDGVISPEELLRVLLTLEDNSCSINDCRRMIAVVDSDGDGFICFSDFKRMMSVG</sequence>
<dbReference type="InterPro" id="IPR039647">
    <property type="entry name" value="EF_hand_pair_protein_CML-like"/>
</dbReference>
<dbReference type="InterPro" id="IPR011992">
    <property type="entry name" value="EF-hand-dom_pair"/>
</dbReference>
<dbReference type="GO" id="GO:0005509">
    <property type="term" value="F:calcium ion binding"/>
    <property type="evidence" value="ECO:0000318"/>
    <property type="project" value="GO_Central"/>
</dbReference>
<evidence type="ECO:0000256" key="1">
    <source>
        <dbReference type="ARBA" id="ARBA00003291"/>
    </source>
</evidence>